<name>A0A067U235_GALM3</name>
<feature type="compositionally biased region" description="Low complexity" evidence="3">
    <location>
        <begin position="790"/>
        <end position="804"/>
    </location>
</feature>
<dbReference type="OrthoDB" id="410044at2759"/>
<reference evidence="6" key="1">
    <citation type="journal article" date="2014" name="Proc. Natl. Acad. Sci. U.S.A.">
        <title>Extensive sampling of basidiomycete genomes demonstrates inadequacy of the white-rot/brown-rot paradigm for wood decay fungi.</title>
        <authorList>
            <person name="Riley R."/>
            <person name="Salamov A.A."/>
            <person name="Brown D.W."/>
            <person name="Nagy L.G."/>
            <person name="Floudas D."/>
            <person name="Held B.W."/>
            <person name="Levasseur A."/>
            <person name="Lombard V."/>
            <person name="Morin E."/>
            <person name="Otillar R."/>
            <person name="Lindquist E.A."/>
            <person name="Sun H."/>
            <person name="LaButti K.M."/>
            <person name="Schmutz J."/>
            <person name="Jabbour D."/>
            <person name="Luo H."/>
            <person name="Baker S.E."/>
            <person name="Pisabarro A.G."/>
            <person name="Walton J.D."/>
            <person name="Blanchette R.A."/>
            <person name="Henrissat B."/>
            <person name="Martin F."/>
            <person name="Cullen D."/>
            <person name="Hibbett D.S."/>
            <person name="Grigoriev I.V."/>
        </authorList>
    </citation>
    <scope>NUCLEOTIDE SEQUENCE [LARGE SCALE GENOMIC DNA]</scope>
    <source>
        <strain evidence="6">CBS 339.88</strain>
    </source>
</reference>
<feature type="compositionally biased region" description="Polar residues" evidence="3">
    <location>
        <begin position="650"/>
        <end position="662"/>
    </location>
</feature>
<feature type="region of interest" description="Disordered" evidence="3">
    <location>
        <begin position="680"/>
        <end position="742"/>
    </location>
</feature>
<organism evidence="5 6">
    <name type="scientific">Galerina marginata (strain CBS 339.88)</name>
    <dbReference type="NCBI Taxonomy" id="685588"/>
    <lineage>
        <taxon>Eukaryota</taxon>
        <taxon>Fungi</taxon>
        <taxon>Dikarya</taxon>
        <taxon>Basidiomycota</taxon>
        <taxon>Agaricomycotina</taxon>
        <taxon>Agaricomycetes</taxon>
        <taxon>Agaricomycetidae</taxon>
        <taxon>Agaricales</taxon>
        <taxon>Agaricineae</taxon>
        <taxon>Strophariaceae</taxon>
        <taxon>Galerina</taxon>
    </lineage>
</organism>
<feature type="compositionally biased region" description="Polar residues" evidence="3">
    <location>
        <begin position="733"/>
        <end position="742"/>
    </location>
</feature>
<dbReference type="InterPro" id="IPR012677">
    <property type="entry name" value="Nucleotide-bd_a/b_plait_sf"/>
</dbReference>
<feature type="compositionally biased region" description="Low complexity" evidence="3">
    <location>
        <begin position="933"/>
        <end position="944"/>
    </location>
</feature>
<evidence type="ECO:0000256" key="2">
    <source>
        <dbReference type="PROSITE-ProRule" id="PRU00176"/>
    </source>
</evidence>
<proteinExistence type="predicted"/>
<evidence type="ECO:0000256" key="3">
    <source>
        <dbReference type="SAM" id="MobiDB-lite"/>
    </source>
</evidence>
<feature type="compositionally biased region" description="Basic and acidic residues" evidence="3">
    <location>
        <begin position="432"/>
        <end position="454"/>
    </location>
</feature>
<feature type="compositionally biased region" description="Basic and acidic residues" evidence="3">
    <location>
        <begin position="406"/>
        <end position="417"/>
    </location>
</feature>
<sequence>MSPDSLVSPPWGRQPDTLPFSPPLLTPALSMHLVDTPEDRQKERDDKLPHDASVFVGSLPSNMDQGDLTRMLMDHLSEHNQIKNIKVVRDSKGGVCAFVQCENATSATALIQTLHSSAPKPFLGRILRYEPARAFRSLLISYRTPTQLVGPLVANPPTITNAEIELDLPEAMRIWKHRSSRFHSILYNSEAKQAEENHDRALSDGPSLDNILFLDPLKFDEQTLQRVASYFGSLEKFAQLNPTVDDISQDNQGPTSALNPYPEVHRAPRSLSMDTACWEVKWEHRDDCVSALMTLRRVPHLTVTWAHQPASLSQVNHLNHHQGIGPSYPFHTHHRPLPFHSFVPKNLPIVSKFQKLGEAQHDASVEPVIVQRATLFQDLSVERGGTERELTCRSWAEEPITVEDHKLSQAHKQEKNEPAVLSQPPWASQEYPYKEFGTEKSDDNPNEDHTRETNFNDSPEAGVQELYMPPTPALDSFTITPVTPGSQFPITPTSSGADLPLNMSCKGSDAKEPPSSFKGPRTGREIDPTTLFVGGLEMFGSGAWDEEKVRGFFSRFGGLESVKLVRPLNACAAFAFVKFDNAEAPARAVFEEHNRVYEGRAMRVQLRDCNPPRNNWKFMRGRGRPHQHHFGVPRRLSYRPSFAGQERGSFHTNGADNTSFQNPNPPLEIQLSSLADALPAGDRTSKRDIPPALGPTGPSSLSLGNASASGNVPSMDKYREWYDDPESPARTPEPSSLGSSASTAGIPFSSPYAYAMPNGPYLPPPPWMHPYSPHGPYQMPYYPGYPVYAPTAPQQPQQALTTPPGSDVGGPTAATQHNWPHMGIYTSYIPYPAAASRTQTVEQGQAPQPHMAPQAPVVPTGFIQNEQGTLIAVYQPDVLDQYLSGSGPPPTSMAQYSSSAQQRWDYIPPQAYEPGNTSHTTPAQNRMKTTGFSASPSQQMSAPQRGMESNATAPLYHRQGGGRRETQHAYSPVRQHTHPRSFHNGRPTRAYPAHIHADPGYPIGQSANPGDWNRWNNVR</sequence>
<dbReference type="Pfam" id="PF00076">
    <property type="entry name" value="RRM_1"/>
    <property type="match status" value="2"/>
</dbReference>
<feature type="compositionally biased region" description="Polar residues" evidence="3">
    <location>
        <begin position="915"/>
        <end position="932"/>
    </location>
</feature>
<dbReference type="STRING" id="685588.A0A067U235"/>
<feature type="domain" description="RRM" evidence="4">
    <location>
        <begin position="529"/>
        <end position="609"/>
    </location>
</feature>
<dbReference type="Proteomes" id="UP000027222">
    <property type="component" value="Unassembled WGS sequence"/>
</dbReference>
<feature type="region of interest" description="Disordered" evidence="3">
    <location>
        <begin position="406"/>
        <end position="465"/>
    </location>
</feature>
<feature type="domain" description="RRM" evidence="4">
    <location>
        <begin position="52"/>
        <end position="134"/>
    </location>
</feature>
<gene>
    <name evidence="5" type="ORF">GALMADRAFT_234290</name>
</gene>
<accession>A0A067U235</accession>
<protein>
    <recommendedName>
        <fullName evidence="4">RRM domain-containing protein</fullName>
    </recommendedName>
</protein>
<dbReference type="PANTHER" id="PTHR10352">
    <property type="entry name" value="EUKARYOTIC TRANSLATION INITIATION FACTOR 3 SUBUNIT G"/>
    <property type="match status" value="1"/>
</dbReference>
<dbReference type="SUPFAM" id="SSF54928">
    <property type="entry name" value="RNA-binding domain, RBD"/>
    <property type="match status" value="2"/>
</dbReference>
<evidence type="ECO:0000256" key="1">
    <source>
        <dbReference type="ARBA" id="ARBA00022884"/>
    </source>
</evidence>
<dbReference type="HOGENOM" id="CLU_009048_0_0_1"/>
<feature type="region of interest" description="Disordered" evidence="3">
    <location>
        <begin position="910"/>
        <end position="1019"/>
    </location>
</feature>
<feature type="region of interest" description="Disordered" evidence="3">
    <location>
        <begin position="1"/>
        <end position="22"/>
    </location>
</feature>
<dbReference type="InterPro" id="IPR035979">
    <property type="entry name" value="RBD_domain_sf"/>
</dbReference>
<evidence type="ECO:0000313" key="6">
    <source>
        <dbReference type="Proteomes" id="UP000027222"/>
    </source>
</evidence>
<dbReference type="Gene3D" id="3.30.70.330">
    <property type="match status" value="2"/>
</dbReference>
<feature type="compositionally biased region" description="Low complexity" evidence="3">
    <location>
        <begin position="699"/>
        <end position="711"/>
    </location>
</feature>
<feature type="region of interest" description="Disordered" evidence="3">
    <location>
        <begin position="644"/>
        <end position="667"/>
    </location>
</feature>
<dbReference type="SMART" id="SM00360">
    <property type="entry name" value="RRM"/>
    <property type="match status" value="2"/>
</dbReference>
<dbReference type="AlphaFoldDB" id="A0A067U235"/>
<dbReference type="GO" id="GO:0003723">
    <property type="term" value="F:RNA binding"/>
    <property type="evidence" value="ECO:0007669"/>
    <property type="project" value="UniProtKB-UniRule"/>
</dbReference>
<dbReference type="EMBL" id="KL142367">
    <property type="protein sequence ID" value="KDR85423.1"/>
    <property type="molecule type" value="Genomic_DNA"/>
</dbReference>
<feature type="region of interest" description="Disordered" evidence="3">
    <location>
        <begin position="484"/>
        <end position="526"/>
    </location>
</feature>
<evidence type="ECO:0000313" key="5">
    <source>
        <dbReference type="EMBL" id="KDR85423.1"/>
    </source>
</evidence>
<evidence type="ECO:0000259" key="4">
    <source>
        <dbReference type="PROSITE" id="PS50102"/>
    </source>
</evidence>
<dbReference type="PROSITE" id="PS50102">
    <property type="entry name" value="RRM"/>
    <property type="match status" value="2"/>
</dbReference>
<feature type="region of interest" description="Disordered" evidence="3">
    <location>
        <begin position="790"/>
        <end position="816"/>
    </location>
</feature>
<keyword evidence="1 2" id="KW-0694">RNA-binding</keyword>
<feature type="compositionally biased region" description="Polar residues" evidence="3">
    <location>
        <begin position="484"/>
        <end position="496"/>
    </location>
</feature>
<keyword evidence="6" id="KW-1185">Reference proteome</keyword>
<dbReference type="InterPro" id="IPR000504">
    <property type="entry name" value="RRM_dom"/>
</dbReference>